<dbReference type="InterPro" id="IPR052947">
    <property type="entry name" value="T6SS_Hcp1_domain"/>
</dbReference>
<dbReference type="KEGG" id="mcos:GM418_10195"/>
<dbReference type="InterPro" id="IPR008514">
    <property type="entry name" value="T6SS_Hcp"/>
</dbReference>
<sequence>MALNAYMRLTGQTQGEIKGSVTQAGREDSIMVVEFHHEVESPVDAASGLPTGKRQHKPLVVTKEIDKSTPLLLNALTNNENITEMELRFWQPSRSGQEIQYYTIELKNARIVNIGQEMLNNQYPENMRHQVREQIAFVYQKIIWTFEDAGITAEDNWGTRSVTSSVRNSPLHRFSK</sequence>
<organism evidence="1 2">
    <name type="scientific">Maribellus comscasis</name>
    <dbReference type="NCBI Taxonomy" id="2681766"/>
    <lineage>
        <taxon>Bacteria</taxon>
        <taxon>Pseudomonadati</taxon>
        <taxon>Bacteroidota</taxon>
        <taxon>Bacteroidia</taxon>
        <taxon>Marinilabiliales</taxon>
        <taxon>Prolixibacteraceae</taxon>
        <taxon>Maribellus</taxon>
    </lineage>
</organism>
<dbReference type="Proteomes" id="UP000428260">
    <property type="component" value="Chromosome"/>
</dbReference>
<gene>
    <name evidence="1" type="primary">hcp</name>
    <name evidence="1" type="ORF">GM418_10195</name>
</gene>
<evidence type="ECO:0000313" key="1">
    <source>
        <dbReference type="EMBL" id="QGY44013.1"/>
    </source>
</evidence>
<name>A0A6I6JY03_9BACT</name>
<dbReference type="Pfam" id="PF05638">
    <property type="entry name" value="T6SS_HCP"/>
    <property type="match status" value="1"/>
</dbReference>
<accession>A0A6I6JY03</accession>
<dbReference type="AlphaFoldDB" id="A0A6I6JY03"/>
<dbReference type="InterPro" id="IPR036624">
    <property type="entry name" value="Hcp1-lik_sf"/>
</dbReference>
<evidence type="ECO:0000313" key="2">
    <source>
        <dbReference type="Proteomes" id="UP000428260"/>
    </source>
</evidence>
<dbReference type="PANTHER" id="PTHR34319:SF6">
    <property type="entry name" value="MAJOR EXPORTED PROTEIN"/>
    <property type="match status" value="1"/>
</dbReference>
<dbReference type="NCBIfam" id="TIGR03344">
    <property type="entry name" value="VI_effect_Hcp1"/>
    <property type="match status" value="1"/>
</dbReference>
<dbReference type="RefSeq" id="WP_158865711.1">
    <property type="nucleotide sequence ID" value="NZ_CP046401.1"/>
</dbReference>
<keyword evidence="2" id="KW-1185">Reference proteome</keyword>
<dbReference type="EMBL" id="CP046401">
    <property type="protein sequence ID" value="QGY44013.1"/>
    <property type="molecule type" value="Genomic_DNA"/>
</dbReference>
<dbReference type="PANTHER" id="PTHR34319">
    <property type="entry name" value="MAJOR EXPORTED PROTEIN"/>
    <property type="match status" value="1"/>
</dbReference>
<dbReference type="SUPFAM" id="SSF141452">
    <property type="entry name" value="Hcp1-like"/>
    <property type="match status" value="1"/>
</dbReference>
<dbReference type="Gene3D" id="2.30.110.20">
    <property type="entry name" value="Hcp1-like"/>
    <property type="match status" value="1"/>
</dbReference>
<protein>
    <submittedName>
        <fullName evidence="1">Type VI secretion system tube protein Hcp</fullName>
    </submittedName>
</protein>
<reference evidence="1 2" key="1">
    <citation type="submission" date="2019-11" db="EMBL/GenBank/DDBJ databases">
        <authorList>
            <person name="Zheng R.K."/>
            <person name="Sun C.M."/>
        </authorList>
    </citation>
    <scope>NUCLEOTIDE SEQUENCE [LARGE SCALE GENOMIC DNA]</scope>
    <source>
        <strain evidence="1 2">WC007</strain>
    </source>
</reference>
<proteinExistence type="predicted"/>